<dbReference type="OrthoDB" id="6198106at2"/>
<keyword evidence="1" id="KW-0812">Transmembrane</keyword>
<dbReference type="AlphaFoldDB" id="A0A432XA47"/>
<dbReference type="Pfam" id="PF06667">
    <property type="entry name" value="PspB"/>
    <property type="match status" value="1"/>
</dbReference>
<dbReference type="GO" id="GO:0006355">
    <property type="term" value="P:regulation of DNA-templated transcription"/>
    <property type="evidence" value="ECO:0007669"/>
    <property type="project" value="InterPro"/>
</dbReference>
<dbReference type="GO" id="GO:0009271">
    <property type="term" value="P:phage shock"/>
    <property type="evidence" value="ECO:0007669"/>
    <property type="project" value="InterPro"/>
</dbReference>
<evidence type="ECO:0000313" key="2">
    <source>
        <dbReference type="EMBL" id="RUO44204.1"/>
    </source>
</evidence>
<keyword evidence="1" id="KW-1133">Transmembrane helix</keyword>
<evidence type="ECO:0000256" key="1">
    <source>
        <dbReference type="SAM" id="Phobius"/>
    </source>
</evidence>
<protein>
    <submittedName>
        <fullName evidence="2">Envelope stress response membrane protein PspB</fullName>
    </submittedName>
</protein>
<organism evidence="2 3">
    <name type="scientific">Aliidiomarina taiwanensis</name>
    <dbReference type="NCBI Taxonomy" id="946228"/>
    <lineage>
        <taxon>Bacteria</taxon>
        <taxon>Pseudomonadati</taxon>
        <taxon>Pseudomonadota</taxon>
        <taxon>Gammaproteobacteria</taxon>
        <taxon>Alteromonadales</taxon>
        <taxon>Idiomarinaceae</taxon>
        <taxon>Aliidiomarina</taxon>
    </lineage>
</organism>
<sequence>MDTAVIILLIVPVIIFMLIVAPIWLVLHYRSKHKLNQGLSENETLQFRELVDKADKLKQRVHALERILDQEHPDWKKYN</sequence>
<feature type="transmembrane region" description="Helical" evidence="1">
    <location>
        <begin position="6"/>
        <end position="27"/>
    </location>
</feature>
<dbReference type="RefSeq" id="WP_126756600.1">
    <property type="nucleotide sequence ID" value="NZ_PIPQ01000001.1"/>
</dbReference>
<keyword evidence="1" id="KW-0472">Membrane</keyword>
<comment type="caution">
    <text evidence="2">The sequence shown here is derived from an EMBL/GenBank/DDBJ whole genome shotgun (WGS) entry which is preliminary data.</text>
</comment>
<proteinExistence type="predicted"/>
<gene>
    <name evidence="2" type="ORF">CWE15_03280</name>
</gene>
<dbReference type="Proteomes" id="UP000286976">
    <property type="component" value="Unassembled WGS sequence"/>
</dbReference>
<dbReference type="EMBL" id="PIPQ01000001">
    <property type="protein sequence ID" value="RUO44204.1"/>
    <property type="molecule type" value="Genomic_DNA"/>
</dbReference>
<keyword evidence="3" id="KW-1185">Reference proteome</keyword>
<reference evidence="2 3" key="1">
    <citation type="journal article" date="2011" name="Front. Microbiol.">
        <title>Genomic signatures of strain selection and enhancement in Bacillus atrophaeus var. globigii, a historical biowarfare simulant.</title>
        <authorList>
            <person name="Gibbons H.S."/>
            <person name="Broomall S.M."/>
            <person name="McNew L.A."/>
            <person name="Daligault H."/>
            <person name="Chapman C."/>
            <person name="Bruce D."/>
            <person name="Karavis M."/>
            <person name="Krepps M."/>
            <person name="McGregor P.A."/>
            <person name="Hong C."/>
            <person name="Park K.H."/>
            <person name="Akmal A."/>
            <person name="Feldman A."/>
            <person name="Lin J.S."/>
            <person name="Chang W.E."/>
            <person name="Higgs B.W."/>
            <person name="Demirev P."/>
            <person name="Lindquist J."/>
            <person name="Liem A."/>
            <person name="Fochler E."/>
            <person name="Read T.D."/>
            <person name="Tapia R."/>
            <person name="Johnson S."/>
            <person name="Bishop-Lilly K.A."/>
            <person name="Detter C."/>
            <person name="Han C."/>
            <person name="Sozhamannan S."/>
            <person name="Rosenzweig C.N."/>
            <person name="Skowronski E.W."/>
        </authorList>
    </citation>
    <scope>NUCLEOTIDE SEQUENCE [LARGE SCALE GENOMIC DNA]</scope>
    <source>
        <strain evidence="2 3">AIT1</strain>
    </source>
</reference>
<dbReference type="InterPro" id="IPR009554">
    <property type="entry name" value="Phageshock_PspB"/>
</dbReference>
<dbReference type="NCBIfam" id="NF006993">
    <property type="entry name" value="PRK09458.1"/>
    <property type="match status" value="1"/>
</dbReference>
<name>A0A432XA47_9GAMM</name>
<evidence type="ECO:0000313" key="3">
    <source>
        <dbReference type="Proteomes" id="UP000286976"/>
    </source>
</evidence>
<accession>A0A432XA47</accession>
<dbReference type="NCBIfam" id="TIGR02976">
    <property type="entry name" value="phageshock_pspB"/>
    <property type="match status" value="1"/>
</dbReference>